<dbReference type="FunFam" id="1.10.10.10:FF:000001">
    <property type="entry name" value="LysR family transcriptional regulator"/>
    <property type="match status" value="1"/>
</dbReference>
<dbReference type="KEGG" id="crz:D1345_08235"/>
<dbReference type="Pfam" id="PF03466">
    <property type="entry name" value="LysR_substrate"/>
    <property type="match status" value="1"/>
</dbReference>
<dbReference type="Gene3D" id="1.10.10.10">
    <property type="entry name" value="Winged helix-like DNA-binding domain superfamily/Winged helix DNA-binding domain"/>
    <property type="match status" value="1"/>
</dbReference>
<gene>
    <name evidence="6" type="ORF">D1345_08235</name>
</gene>
<keyword evidence="3" id="KW-0238">DNA-binding</keyword>
<dbReference type="GO" id="GO:0006351">
    <property type="term" value="P:DNA-templated transcription"/>
    <property type="evidence" value="ECO:0007669"/>
    <property type="project" value="TreeGrafter"/>
</dbReference>
<evidence type="ECO:0000256" key="2">
    <source>
        <dbReference type="ARBA" id="ARBA00023015"/>
    </source>
</evidence>
<keyword evidence="2" id="KW-0805">Transcription regulation</keyword>
<dbReference type="InterPro" id="IPR036390">
    <property type="entry name" value="WH_DNA-bd_sf"/>
</dbReference>
<protein>
    <submittedName>
        <fullName evidence="6">LysR family transcriptional regulator</fullName>
    </submittedName>
</protein>
<dbReference type="RefSeq" id="WP_107732372.1">
    <property type="nucleotide sequence ID" value="NZ_CP031968.1"/>
</dbReference>
<dbReference type="InterPro" id="IPR036388">
    <property type="entry name" value="WH-like_DNA-bd_sf"/>
</dbReference>
<dbReference type="EMBL" id="CP031968">
    <property type="protein sequence ID" value="AXT46169.1"/>
    <property type="molecule type" value="Genomic_DNA"/>
</dbReference>
<dbReference type="Gene3D" id="3.40.190.290">
    <property type="match status" value="1"/>
</dbReference>
<dbReference type="Proteomes" id="UP000259465">
    <property type="component" value="Chromosome"/>
</dbReference>
<dbReference type="GO" id="GO:0003700">
    <property type="term" value="F:DNA-binding transcription factor activity"/>
    <property type="evidence" value="ECO:0007669"/>
    <property type="project" value="InterPro"/>
</dbReference>
<dbReference type="PANTHER" id="PTHR30537">
    <property type="entry name" value="HTH-TYPE TRANSCRIPTIONAL REGULATOR"/>
    <property type="match status" value="1"/>
</dbReference>
<keyword evidence="4" id="KW-0804">Transcription</keyword>
<dbReference type="GO" id="GO:0043565">
    <property type="term" value="F:sequence-specific DNA binding"/>
    <property type="evidence" value="ECO:0007669"/>
    <property type="project" value="TreeGrafter"/>
</dbReference>
<comment type="similarity">
    <text evidence="1">Belongs to the LysR transcriptional regulatory family.</text>
</comment>
<dbReference type="Pfam" id="PF00126">
    <property type="entry name" value="HTH_1"/>
    <property type="match status" value="1"/>
</dbReference>
<dbReference type="PROSITE" id="PS50931">
    <property type="entry name" value="HTH_LYSR"/>
    <property type="match status" value="1"/>
</dbReference>
<dbReference type="AlphaFoldDB" id="A0AAD0RQH9"/>
<dbReference type="SUPFAM" id="SSF46785">
    <property type="entry name" value="Winged helix' DNA-binding domain"/>
    <property type="match status" value="1"/>
</dbReference>
<evidence type="ECO:0000313" key="6">
    <source>
        <dbReference type="EMBL" id="AXT46169.1"/>
    </source>
</evidence>
<dbReference type="SUPFAM" id="SSF53850">
    <property type="entry name" value="Periplasmic binding protein-like II"/>
    <property type="match status" value="1"/>
</dbReference>
<evidence type="ECO:0000259" key="5">
    <source>
        <dbReference type="PROSITE" id="PS50931"/>
    </source>
</evidence>
<evidence type="ECO:0000256" key="1">
    <source>
        <dbReference type="ARBA" id="ARBA00009437"/>
    </source>
</evidence>
<dbReference type="PANTHER" id="PTHR30537:SF21">
    <property type="entry name" value="HTH-TYPE TRANSCRIPTIONAL REGULATOR SINR-RELATED"/>
    <property type="match status" value="1"/>
</dbReference>
<dbReference type="CDD" id="cd08422">
    <property type="entry name" value="PBP2_CrgA_like"/>
    <property type="match status" value="1"/>
</dbReference>
<dbReference type="InterPro" id="IPR005119">
    <property type="entry name" value="LysR_subst-bd"/>
</dbReference>
<reference evidence="6 7" key="1">
    <citation type="submission" date="2018-08" db="EMBL/GenBank/DDBJ databases">
        <title>Complete genome sequence of JP2-74.</title>
        <authorList>
            <person name="Wu L."/>
        </authorList>
    </citation>
    <scope>NUCLEOTIDE SEQUENCE [LARGE SCALE GENOMIC DNA]</scope>
    <source>
        <strain evidence="6 7">JP2-74</strain>
    </source>
</reference>
<sequence>MLDRLNDLRLFLDAAQLGSFSAAGRKQGLSPAAASACIQRLEAALDSRLFQRTTRQLRLTEAGEIFRDHCQRALDTLQQGQDRLQREQSELSGLIRLSAPSDLGRHALLDCLDEFRRLHPAVHFALQLDDTPADLIGEDIDIAIRYGQPADSGLIARELAASRRVVCAAPALLARTGTPRHPRQLAELPTLTLVTGDGPMHEWPYREHGQRRALRLERAQQSNDGEVIRRWALQGQGFAYKSLLDIADDLRQGRLLTVLDDYFTDSAPLHLLYPGQRGQPLRIRRLIDFLRERLSALPATALLPEAGAQL</sequence>
<evidence type="ECO:0000313" key="7">
    <source>
        <dbReference type="Proteomes" id="UP000259465"/>
    </source>
</evidence>
<evidence type="ECO:0000256" key="4">
    <source>
        <dbReference type="ARBA" id="ARBA00023163"/>
    </source>
</evidence>
<proteinExistence type="inferred from homology"/>
<dbReference type="InterPro" id="IPR058163">
    <property type="entry name" value="LysR-type_TF_proteobact-type"/>
</dbReference>
<organism evidence="6 7">
    <name type="scientific">Chromobacterium rhizoryzae</name>
    <dbReference type="NCBI Taxonomy" id="1778675"/>
    <lineage>
        <taxon>Bacteria</taxon>
        <taxon>Pseudomonadati</taxon>
        <taxon>Pseudomonadota</taxon>
        <taxon>Betaproteobacteria</taxon>
        <taxon>Neisseriales</taxon>
        <taxon>Chromobacteriaceae</taxon>
        <taxon>Chromobacterium</taxon>
    </lineage>
</organism>
<keyword evidence="7" id="KW-1185">Reference proteome</keyword>
<evidence type="ECO:0000256" key="3">
    <source>
        <dbReference type="ARBA" id="ARBA00023125"/>
    </source>
</evidence>
<name>A0AAD0RQH9_9NEIS</name>
<feature type="domain" description="HTH lysR-type" evidence="5">
    <location>
        <begin position="3"/>
        <end position="60"/>
    </location>
</feature>
<dbReference type="InterPro" id="IPR000847">
    <property type="entry name" value="LysR_HTH_N"/>
</dbReference>
<accession>A0AAD0RQH9</accession>